<feature type="active site" description="Charge relay system" evidence="6">
    <location>
        <position position="156"/>
    </location>
</feature>
<dbReference type="NCBIfam" id="TIGR02821">
    <property type="entry name" value="fghA_ester_D"/>
    <property type="match status" value="1"/>
</dbReference>
<comment type="caution">
    <text evidence="8">The sequence shown here is derived from an EMBL/GenBank/DDBJ whole genome shotgun (WGS) entry which is preliminary data.</text>
</comment>
<keyword evidence="2 7" id="KW-0719">Serine esterase</keyword>
<accession>A0A3N2DMV7</accession>
<name>A0A3N2DMV7_9GAMM</name>
<dbReference type="SUPFAM" id="SSF53474">
    <property type="entry name" value="alpha/beta-Hydrolases"/>
    <property type="match status" value="1"/>
</dbReference>
<evidence type="ECO:0000256" key="2">
    <source>
        <dbReference type="ARBA" id="ARBA00022487"/>
    </source>
</evidence>
<evidence type="ECO:0000313" key="8">
    <source>
        <dbReference type="EMBL" id="ROS00989.1"/>
    </source>
</evidence>
<dbReference type="OrthoDB" id="9782200at2"/>
<protein>
    <recommendedName>
        <fullName evidence="5 7">S-formylglutathione hydrolase</fullName>
        <ecNumber evidence="5 7">3.1.2.12</ecNumber>
    </recommendedName>
</protein>
<dbReference type="FunFam" id="3.40.50.1820:FF:000002">
    <property type="entry name" value="S-formylglutathione hydrolase"/>
    <property type="match status" value="1"/>
</dbReference>
<sequence>MPAVTSVKSFLRPLSESCLFSGWLRRFSHSSLVCDCEMSFSIYLPPQASQGRVPVLYWLPGFACSDADFIRGSGAARIASELGMAIVVCDTSPRGDQVADSSSPTLGLGGGFYLNASREPWARHYKMYDYIVSELPQLINMNFPVNPLLTAIAGHSMGGHGALVAALRDPSRYKSVSAFSPILSPSHVGWGVQAFTEYLGDERQRWKSYDATELLTVTTAKLPMLIDQGGSDEHLLSQLTPAPFLKAAEKAAYPVEYRSQFGYDHSEYFVASFIEDHLRFHAKALGLRT</sequence>
<organism evidence="8 9">
    <name type="scientific">Sinobacterium caligoides</name>
    <dbReference type="NCBI Taxonomy" id="933926"/>
    <lineage>
        <taxon>Bacteria</taxon>
        <taxon>Pseudomonadati</taxon>
        <taxon>Pseudomonadota</taxon>
        <taxon>Gammaproteobacteria</taxon>
        <taxon>Cellvibrionales</taxon>
        <taxon>Spongiibacteraceae</taxon>
        <taxon>Sinobacterium</taxon>
    </lineage>
</organism>
<dbReference type="EC" id="3.1.2.12" evidence="5 7"/>
<keyword evidence="3 7" id="KW-0378">Hydrolase</keyword>
<dbReference type="InterPro" id="IPR014186">
    <property type="entry name" value="S-formylglutathione_hydrol"/>
</dbReference>
<dbReference type="Proteomes" id="UP000275394">
    <property type="component" value="Unassembled WGS sequence"/>
</dbReference>
<dbReference type="GO" id="GO:0052689">
    <property type="term" value="F:carboxylic ester hydrolase activity"/>
    <property type="evidence" value="ECO:0007669"/>
    <property type="project" value="UniProtKB-KW"/>
</dbReference>
<dbReference type="PANTHER" id="PTHR10061">
    <property type="entry name" value="S-FORMYLGLUTATHIONE HYDROLASE"/>
    <property type="match status" value="1"/>
</dbReference>
<evidence type="ECO:0000256" key="3">
    <source>
        <dbReference type="ARBA" id="ARBA00022801"/>
    </source>
</evidence>
<evidence type="ECO:0000256" key="1">
    <source>
        <dbReference type="ARBA" id="ARBA00005622"/>
    </source>
</evidence>
<evidence type="ECO:0000256" key="7">
    <source>
        <dbReference type="RuleBase" id="RU363068"/>
    </source>
</evidence>
<evidence type="ECO:0000256" key="4">
    <source>
        <dbReference type="ARBA" id="ARBA00047590"/>
    </source>
</evidence>
<dbReference type="Pfam" id="PF00756">
    <property type="entry name" value="Esterase"/>
    <property type="match status" value="1"/>
</dbReference>
<dbReference type="RefSeq" id="WP_123711838.1">
    <property type="nucleotide sequence ID" value="NZ_RKHR01000004.1"/>
</dbReference>
<proteinExistence type="inferred from homology"/>
<gene>
    <name evidence="8" type="ORF">EDC56_1412</name>
</gene>
<dbReference type="InterPro" id="IPR000801">
    <property type="entry name" value="Esterase-like"/>
</dbReference>
<dbReference type="EMBL" id="RKHR01000004">
    <property type="protein sequence ID" value="ROS00989.1"/>
    <property type="molecule type" value="Genomic_DNA"/>
</dbReference>
<dbReference type="PANTHER" id="PTHR10061:SF1">
    <property type="entry name" value="S-FORMYLGLUTATHIONE HYDROLASE YEIG"/>
    <property type="match status" value="1"/>
</dbReference>
<keyword evidence="9" id="KW-1185">Reference proteome</keyword>
<dbReference type="GO" id="GO:0018738">
    <property type="term" value="F:S-formylglutathione hydrolase activity"/>
    <property type="evidence" value="ECO:0007669"/>
    <property type="project" value="UniProtKB-UniRule"/>
</dbReference>
<feature type="active site" description="Charge relay system" evidence="6">
    <location>
        <position position="265"/>
    </location>
</feature>
<dbReference type="InterPro" id="IPR029058">
    <property type="entry name" value="AB_hydrolase_fold"/>
</dbReference>
<feature type="active site" description="Charge relay system" evidence="6">
    <location>
        <position position="232"/>
    </location>
</feature>
<evidence type="ECO:0000256" key="6">
    <source>
        <dbReference type="PIRSR" id="PIRSR614186-1"/>
    </source>
</evidence>
<comment type="function">
    <text evidence="7">Serine hydrolase involved in the detoxification of formaldehyde.</text>
</comment>
<dbReference type="GO" id="GO:0005829">
    <property type="term" value="C:cytosol"/>
    <property type="evidence" value="ECO:0007669"/>
    <property type="project" value="TreeGrafter"/>
</dbReference>
<dbReference type="Gene3D" id="3.40.50.1820">
    <property type="entry name" value="alpha/beta hydrolase"/>
    <property type="match status" value="1"/>
</dbReference>
<evidence type="ECO:0000256" key="5">
    <source>
        <dbReference type="NCBIfam" id="TIGR02821"/>
    </source>
</evidence>
<reference evidence="8 9" key="1">
    <citation type="submission" date="2018-11" db="EMBL/GenBank/DDBJ databases">
        <title>Genomic Encyclopedia of Type Strains, Phase IV (KMG-IV): sequencing the most valuable type-strain genomes for metagenomic binning, comparative biology and taxonomic classification.</title>
        <authorList>
            <person name="Goeker M."/>
        </authorList>
    </citation>
    <scope>NUCLEOTIDE SEQUENCE [LARGE SCALE GENOMIC DNA]</scope>
    <source>
        <strain evidence="8 9">DSM 100316</strain>
    </source>
</reference>
<dbReference type="GO" id="GO:0046294">
    <property type="term" value="P:formaldehyde catabolic process"/>
    <property type="evidence" value="ECO:0007669"/>
    <property type="project" value="InterPro"/>
</dbReference>
<evidence type="ECO:0000313" key="9">
    <source>
        <dbReference type="Proteomes" id="UP000275394"/>
    </source>
</evidence>
<dbReference type="AlphaFoldDB" id="A0A3N2DMV7"/>
<comment type="similarity">
    <text evidence="1 7">Belongs to the esterase D family.</text>
</comment>
<comment type="catalytic activity">
    <reaction evidence="4 7">
        <text>S-formylglutathione + H2O = formate + glutathione + H(+)</text>
        <dbReference type="Rhea" id="RHEA:14961"/>
        <dbReference type="ChEBI" id="CHEBI:15377"/>
        <dbReference type="ChEBI" id="CHEBI:15378"/>
        <dbReference type="ChEBI" id="CHEBI:15740"/>
        <dbReference type="ChEBI" id="CHEBI:57688"/>
        <dbReference type="ChEBI" id="CHEBI:57925"/>
        <dbReference type="EC" id="3.1.2.12"/>
    </reaction>
</comment>